<evidence type="ECO:0000259" key="6">
    <source>
        <dbReference type="PROSITE" id="PS50850"/>
    </source>
</evidence>
<protein>
    <submittedName>
        <fullName evidence="7">MFS transporter</fullName>
    </submittedName>
</protein>
<dbReference type="PANTHER" id="PTHR23523">
    <property type="match status" value="1"/>
</dbReference>
<feature type="compositionally biased region" description="Polar residues" evidence="4">
    <location>
        <begin position="1"/>
        <end position="24"/>
    </location>
</feature>
<keyword evidence="8" id="KW-1185">Reference proteome</keyword>
<sequence>MSHSTSAQNSLSSKATTPNASQPAHNLGQKTPPAVFWLVVIAILLMASNMRSPIVALGAIAPVVQDALNINATHIGWLGAIPMLMFALGALISPAIGKRFGLENTLIAVLFVITAGIIMRSTWVSWHGFLVGTVLLSLAIGFANTLVAPVIKQRTPHNIALVTGLFSLTMSVMAGIVSGLVYPLTERIGWQWALGGWAILGIAAIIAWVILRLRLGSSHKLPAAVMNSEQQAQEDICIWKSALAWQMAVFMGLQSLLFYTVAAFLPSIWISKGLSEVEGGSMGSVFQFMAPIAIIGMTWLIRRGMQIQTVAIAATILNVIGLVGITYLSPHLAWLWTAIMGLGCASIFTLCIMLFSLRTYSPNQASKLSGMAQTVAYLVAFAGPFGAGWLHEATGGWDGPLLFILILTIINLIIAWLASRPIMIDGKPA</sequence>
<dbReference type="InterPro" id="IPR036259">
    <property type="entry name" value="MFS_trans_sf"/>
</dbReference>
<keyword evidence="1 5" id="KW-0812">Transmembrane</keyword>
<feature type="transmembrane region" description="Helical" evidence="5">
    <location>
        <begin position="334"/>
        <end position="356"/>
    </location>
</feature>
<keyword evidence="3 5" id="KW-0472">Membrane</keyword>
<feature type="transmembrane region" description="Helical" evidence="5">
    <location>
        <begin position="105"/>
        <end position="123"/>
    </location>
</feature>
<keyword evidence="2 5" id="KW-1133">Transmembrane helix</keyword>
<evidence type="ECO:0000313" key="8">
    <source>
        <dbReference type="Proteomes" id="UP000442109"/>
    </source>
</evidence>
<evidence type="ECO:0000313" key="7">
    <source>
        <dbReference type="EMBL" id="MUG31721.1"/>
    </source>
</evidence>
<feature type="domain" description="Major facilitator superfamily (MFS) profile" evidence="6">
    <location>
        <begin position="37"/>
        <end position="423"/>
    </location>
</feature>
<feature type="region of interest" description="Disordered" evidence="4">
    <location>
        <begin position="1"/>
        <end position="26"/>
    </location>
</feature>
<feature type="transmembrane region" description="Helical" evidence="5">
    <location>
        <begin position="310"/>
        <end position="328"/>
    </location>
</feature>
<dbReference type="Pfam" id="PF07690">
    <property type="entry name" value="MFS_1"/>
    <property type="match status" value="1"/>
</dbReference>
<dbReference type="GO" id="GO:0022857">
    <property type="term" value="F:transmembrane transporter activity"/>
    <property type="evidence" value="ECO:0007669"/>
    <property type="project" value="InterPro"/>
</dbReference>
<dbReference type="EMBL" id="WFKQ01000001">
    <property type="protein sequence ID" value="MUG31721.1"/>
    <property type="molecule type" value="Genomic_DNA"/>
</dbReference>
<dbReference type="Gene3D" id="1.20.1250.20">
    <property type="entry name" value="MFS general substrate transporter like domains"/>
    <property type="match status" value="1"/>
</dbReference>
<feature type="transmembrane region" description="Helical" evidence="5">
    <location>
        <begin position="129"/>
        <end position="147"/>
    </location>
</feature>
<accession>A0A844LYF3</accession>
<evidence type="ECO:0000256" key="3">
    <source>
        <dbReference type="ARBA" id="ARBA00023136"/>
    </source>
</evidence>
<evidence type="ECO:0000256" key="4">
    <source>
        <dbReference type="SAM" id="MobiDB-lite"/>
    </source>
</evidence>
<feature type="transmembrane region" description="Helical" evidence="5">
    <location>
        <begin position="248"/>
        <end position="270"/>
    </location>
</feature>
<reference evidence="7 8" key="1">
    <citation type="journal article" date="2019" name="PLoS ONE">
        <title>Pup mortality in New Zealand sea lions (Phocarctos hookeri) at Enderby Island, Auckland Islands, 2013-18.</title>
        <authorList>
            <person name="Michael S.A."/>
            <person name="Hayman D.T.S."/>
            <person name="Gray R."/>
            <person name="Zhang J."/>
            <person name="Rogers L."/>
            <person name="Roe W.D."/>
        </authorList>
    </citation>
    <scope>NUCLEOTIDE SEQUENCE [LARGE SCALE GENOMIC DNA]</scope>
    <source>
        <strain evidence="7 8">SM868</strain>
    </source>
</reference>
<dbReference type="InterPro" id="IPR052524">
    <property type="entry name" value="MFS_Cyanate_Porter"/>
</dbReference>
<dbReference type="InterPro" id="IPR011701">
    <property type="entry name" value="MFS"/>
</dbReference>
<evidence type="ECO:0000256" key="1">
    <source>
        <dbReference type="ARBA" id="ARBA00022692"/>
    </source>
</evidence>
<feature type="transmembrane region" description="Helical" evidence="5">
    <location>
        <begin position="282"/>
        <end position="301"/>
    </location>
</feature>
<name>A0A844LYF3_9GAMM</name>
<feature type="transmembrane region" description="Helical" evidence="5">
    <location>
        <begin position="401"/>
        <end position="418"/>
    </location>
</feature>
<dbReference type="InterPro" id="IPR020846">
    <property type="entry name" value="MFS_dom"/>
</dbReference>
<dbReference type="PROSITE" id="PS50850">
    <property type="entry name" value="MFS"/>
    <property type="match status" value="1"/>
</dbReference>
<dbReference type="PANTHER" id="PTHR23523:SF2">
    <property type="entry name" value="2-NITROIMIDAZOLE TRANSPORTER"/>
    <property type="match status" value="1"/>
</dbReference>
<dbReference type="AlphaFoldDB" id="A0A844LYF3"/>
<comment type="caution">
    <text evidence="7">The sequence shown here is derived from an EMBL/GenBank/DDBJ whole genome shotgun (WGS) entry which is preliminary data.</text>
</comment>
<evidence type="ECO:0000256" key="2">
    <source>
        <dbReference type="ARBA" id="ARBA00022989"/>
    </source>
</evidence>
<proteinExistence type="predicted"/>
<feature type="transmembrane region" description="Helical" evidence="5">
    <location>
        <begin position="35"/>
        <end position="63"/>
    </location>
</feature>
<evidence type="ECO:0000256" key="5">
    <source>
        <dbReference type="SAM" id="Phobius"/>
    </source>
</evidence>
<feature type="transmembrane region" description="Helical" evidence="5">
    <location>
        <begin position="188"/>
        <end position="211"/>
    </location>
</feature>
<dbReference type="Proteomes" id="UP000442109">
    <property type="component" value="Unassembled WGS sequence"/>
</dbReference>
<gene>
    <name evidence="7" type="ORF">GB996_02825</name>
</gene>
<feature type="transmembrane region" description="Helical" evidence="5">
    <location>
        <begin position="368"/>
        <end position="389"/>
    </location>
</feature>
<dbReference type="RefSeq" id="WP_155586766.1">
    <property type="nucleotide sequence ID" value="NZ_WFKQ01000001.1"/>
</dbReference>
<feature type="transmembrane region" description="Helical" evidence="5">
    <location>
        <begin position="159"/>
        <end position="182"/>
    </location>
</feature>
<dbReference type="SUPFAM" id="SSF103473">
    <property type="entry name" value="MFS general substrate transporter"/>
    <property type="match status" value="1"/>
</dbReference>
<dbReference type="OrthoDB" id="5317164at2"/>
<organism evidence="7 8">
    <name type="scientific">Psychrobacter sanguinis</name>
    <dbReference type="NCBI Taxonomy" id="861445"/>
    <lineage>
        <taxon>Bacteria</taxon>
        <taxon>Pseudomonadati</taxon>
        <taxon>Pseudomonadota</taxon>
        <taxon>Gammaproteobacteria</taxon>
        <taxon>Moraxellales</taxon>
        <taxon>Moraxellaceae</taxon>
        <taxon>Psychrobacter</taxon>
    </lineage>
</organism>
<feature type="transmembrane region" description="Helical" evidence="5">
    <location>
        <begin position="75"/>
        <end position="93"/>
    </location>
</feature>